<evidence type="ECO:0000313" key="2">
    <source>
        <dbReference type="Proteomes" id="UP000288716"/>
    </source>
</evidence>
<keyword evidence="2" id="KW-1185">Reference proteome</keyword>
<dbReference type="Proteomes" id="UP000288716">
    <property type="component" value="Unassembled WGS sequence"/>
</dbReference>
<feature type="non-terminal residue" evidence="1">
    <location>
        <position position="128"/>
    </location>
</feature>
<dbReference type="EMBL" id="NCKV01030815">
    <property type="protein sequence ID" value="RWS19052.1"/>
    <property type="molecule type" value="Genomic_DNA"/>
</dbReference>
<dbReference type="Gene3D" id="3.30.420.10">
    <property type="entry name" value="Ribonuclease H-like superfamily/Ribonuclease H"/>
    <property type="match status" value="1"/>
</dbReference>
<dbReference type="VEuPathDB" id="VectorBase:LDEU012988"/>
<dbReference type="OrthoDB" id="6508494at2759"/>
<protein>
    <submittedName>
        <fullName evidence="1">Transposable element tc3 transposase-like protein</fullName>
    </submittedName>
</protein>
<sequence>MRGNNFSNIFFQQDGAPAHTAKVTKEFLCGTFGNNLIGKGLNIAWPPRSPDLTPPDFFLWGYLKNRVYKRSPRSLDELSRAINLETRRIPQKMLENVAAGVLRRAHLCKLTKGDHFQHLLKKRKQSAK</sequence>
<dbReference type="GO" id="GO:0003676">
    <property type="term" value="F:nucleic acid binding"/>
    <property type="evidence" value="ECO:0007669"/>
    <property type="project" value="InterPro"/>
</dbReference>
<evidence type="ECO:0000313" key="1">
    <source>
        <dbReference type="EMBL" id="RWS19052.1"/>
    </source>
</evidence>
<organism evidence="1 2">
    <name type="scientific">Leptotrombidium deliense</name>
    <dbReference type="NCBI Taxonomy" id="299467"/>
    <lineage>
        <taxon>Eukaryota</taxon>
        <taxon>Metazoa</taxon>
        <taxon>Ecdysozoa</taxon>
        <taxon>Arthropoda</taxon>
        <taxon>Chelicerata</taxon>
        <taxon>Arachnida</taxon>
        <taxon>Acari</taxon>
        <taxon>Acariformes</taxon>
        <taxon>Trombidiformes</taxon>
        <taxon>Prostigmata</taxon>
        <taxon>Anystina</taxon>
        <taxon>Parasitengona</taxon>
        <taxon>Trombiculoidea</taxon>
        <taxon>Trombiculidae</taxon>
        <taxon>Leptotrombidium</taxon>
    </lineage>
</organism>
<accession>A0A443RUM3</accession>
<gene>
    <name evidence="1" type="ORF">B4U80_08635</name>
</gene>
<dbReference type="InterPro" id="IPR036397">
    <property type="entry name" value="RNaseH_sf"/>
</dbReference>
<reference evidence="1 2" key="1">
    <citation type="journal article" date="2018" name="Gigascience">
        <title>Genomes of trombidid mites reveal novel predicted allergens and laterally-transferred genes associated with secondary metabolism.</title>
        <authorList>
            <person name="Dong X."/>
            <person name="Chaisiri K."/>
            <person name="Xia D."/>
            <person name="Armstrong S.D."/>
            <person name="Fang Y."/>
            <person name="Donnelly M.J."/>
            <person name="Kadowaki T."/>
            <person name="McGarry J.W."/>
            <person name="Darby A.C."/>
            <person name="Makepeace B.L."/>
        </authorList>
    </citation>
    <scope>NUCLEOTIDE SEQUENCE [LARGE SCALE GENOMIC DNA]</scope>
    <source>
        <strain evidence="1">UoL-UT</strain>
    </source>
</reference>
<dbReference type="STRING" id="299467.A0A443RUM3"/>
<dbReference type="PANTHER" id="PTHR47326">
    <property type="entry name" value="TRANSPOSABLE ELEMENT TC3 TRANSPOSASE-LIKE PROTEIN"/>
    <property type="match status" value="1"/>
</dbReference>
<dbReference type="PANTHER" id="PTHR47326:SF1">
    <property type="entry name" value="HTH PSQ-TYPE DOMAIN-CONTAINING PROTEIN"/>
    <property type="match status" value="1"/>
</dbReference>
<proteinExistence type="predicted"/>
<name>A0A443RUM3_9ACAR</name>
<comment type="caution">
    <text evidence="1">The sequence shown here is derived from an EMBL/GenBank/DDBJ whole genome shotgun (WGS) entry which is preliminary data.</text>
</comment>
<dbReference type="AlphaFoldDB" id="A0A443RUM3"/>